<dbReference type="SUPFAM" id="SSF48452">
    <property type="entry name" value="TPR-like"/>
    <property type="match status" value="1"/>
</dbReference>
<reference evidence="4" key="1">
    <citation type="submission" date="2016-11" db="EMBL/GenBank/DDBJ databases">
        <title>Complete Genome Sequence of alachlor-degrading Sphingomonas sp. strain JJ-A5.</title>
        <authorList>
            <person name="Lee H."/>
            <person name="Ka J.-O."/>
        </authorList>
    </citation>
    <scope>NUCLEOTIDE SEQUENCE [LARGE SCALE GENOMIC DNA]</scope>
    <source>
        <strain evidence="4">JJ-A5</strain>
    </source>
</reference>
<dbReference type="KEGG" id="sphj:BSL82_07910"/>
<keyword evidence="4" id="KW-1185">Reference proteome</keyword>
<dbReference type="RefSeq" id="WP_072596792.1">
    <property type="nucleotide sequence ID" value="NZ_CP018221.1"/>
</dbReference>
<dbReference type="EMBL" id="CP018221">
    <property type="protein sequence ID" value="API59243.1"/>
    <property type="molecule type" value="Genomic_DNA"/>
</dbReference>
<dbReference type="OrthoDB" id="7566477at2"/>
<organism evidence="3 4">
    <name type="scientific">Tardibacter chloracetimidivorans</name>
    <dbReference type="NCBI Taxonomy" id="1921510"/>
    <lineage>
        <taxon>Bacteria</taxon>
        <taxon>Pseudomonadati</taxon>
        <taxon>Pseudomonadota</taxon>
        <taxon>Alphaproteobacteria</taxon>
        <taxon>Sphingomonadales</taxon>
        <taxon>Sphingomonadaceae</taxon>
        <taxon>Tardibacter</taxon>
    </lineage>
</organism>
<accession>A0A1L3ZUC8</accession>
<dbReference type="PROSITE" id="PS50005">
    <property type="entry name" value="TPR"/>
    <property type="match status" value="1"/>
</dbReference>
<dbReference type="SMART" id="SM00028">
    <property type="entry name" value="TPR"/>
    <property type="match status" value="4"/>
</dbReference>
<dbReference type="Gene3D" id="1.25.40.10">
    <property type="entry name" value="Tetratricopeptide repeat domain"/>
    <property type="match status" value="1"/>
</dbReference>
<dbReference type="InterPro" id="IPR019734">
    <property type="entry name" value="TPR_rpt"/>
</dbReference>
<feature type="region of interest" description="Disordered" evidence="2">
    <location>
        <begin position="218"/>
        <end position="252"/>
    </location>
</feature>
<keyword evidence="1" id="KW-0802">TPR repeat</keyword>
<evidence type="ECO:0000313" key="3">
    <source>
        <dbReference type="EMBL" id="API59243.1"/>
    </source>
</evidence>
<dbReference type="InterPro" id="IPR011990">
    <property type="entry name" value="TPR-like_helical_dom_sf"/>
</dbReference>
<name>A0A1L3ZUC8_9SPHN</name>
<protein>
    <submittedName>
        <fullName evidence="3">Uncharacterized protein</fullName>
    </submittedName>
</protein>
<dbReference type="AlphaFoldDB" id="A0A1L3ZUC8"/>
<gene>
    <name evidence="3" type="ORF">BSL82_07910</name>
</gene>
<feature type="compositionally biased region" description="Low complexity" evidence="2">
    <location>
        <begin position="220"/>
        <end position="242"/>
    </location>
</feature>
<dbReference type="Pfam" id="PF13432">
    <property type="entry name" value="TPR_16"/>
    <property type="match status" value="1"/>
</dbReference>
<proteinExistence type="predicted"/>
<sequence length="252" mass="26064">MSLLLILAAVAAQPSGDETDRFRQCAALAQKDASAGVEAAQAWQATGGDIPARQCLGLAYMAMDRAAPAAVVFEQAARAAEAVQDQRVTDLWGQAGNAWLVAGEAEKARAAFNTALAHGGGSDDWKGELYIDRARALVELGQPDAARADLDRALELVPGDPMGWLLSATLARRQNDIAHAALHIAEAEKRAPGDPNIALEAGNIAGLQGRLAEAREKWSAAAKGDGPASAAARAALEANPPGDVHQGNGTPQ</sequence>
<evidence type="ECO:0000256" key="2">
    <source>
        <dbReference type="SAM" id="MobiDB-lite"/>
    </source>
</evidence>
<feature type="repeat" description="TPR" evidence="1">
    <location>
        <begin position="127"/>
        <end position="160"/>
    </location>
</feature>
<dbReference type="Proteomes" id="UP000182063">
    <property type="component" value="Chromosome"/>
</dbReference>
<evidence type="ECO:0000313" key="4">
    <source>
        <dbReference type="Proteomes" id="UP000182063"/>
    </source>
</evidence>
<dbReference type="STRING" id="1921510.BSL82_07910"/>
<evidence type="ECO:0000256" key="1">
    <source>
        <dbReference type="PROSITE-ProRule" id="PRU00339"/>
    </source>
</evidence>